<accession>A0A8A1V350</accession>
<dbReference type="Proteomes" id="UP000502315">
    <property type="component" value="Genome"/>
</dbReference>
<organism evidence="2 3">
    <name type="scientific">African swine fever virus</name>
    <name type="common">ASFV</name>
    <dbReference type="NCBI Taxonomy" id="10497"/>
    <lineage>
        <taxon>Viruses</taxon>
        <taxon>Varidnaviria</taxon>
        <taxon>Bamfordvirae</taxon>
        <taxon>Nucleocytoviricota</taxon>
        <taxon>Pokkesviricetes</taxon>
        <taxon>Asfuvirales</taxon>
        <taxon>Asfarviridae</taxon>
        <taxon>Asfivirus</taxon>
        <taxon>Asfivirus haemorrhagiae</taxon>
    </lineage>
</organism>
<evidence type="ECO:0000313" key="3">
    <source>
        <dbReference type="Proteomes" id="UP000502315"/>
    </source>
</evidence>
<keyword evidence="1" id="KW-0812">Transmembrane</keyword>
<organismHost>
    <name type="scientific">Phacochoerus africanus</name>
    <name type="common">Warthog</name>
    <dbReference type="NCBI Taxonomy" id="41426"/>
</organismHost>
<feature type="transmembrane region" description="Helical" evidence="1">
    <location>
        <begin position="113"/>
        <end position="134"/>
    </location>
</feature>
<keyword evidence="1" id="KW-1133">Transmembrane helix</keyword>
<proteinExistence type="predicted"/>
<organismHost>
    <name type="scientific">Phacochoerus aethiopicus</name>
    <name type="common">Warthog</name>
    <dbReference type="NCBI Taxonomy" id="85517"/>
</organismHost>
<sequence length="197" mass="23579">MQRVFYVFMRIRASLPYIFNTRHCLCSSVLCTVCRIWLSRMCRSTRGCTCSCTRSRTCGRTYGRWPASCHVYSVRIWVVCCWSIRIWSVCCRPARVWLAYTCCTRSSRFTGTWLWSVFYPLLFLLRIYILYIFLLNTGSGFFLSCREYIYYNDVIIVYDHDTNANTIHMCGEEAWCTDWCQTLTILPRIYRLQKFRI</sequence>
<protein>
    <submittedName>
        <fullName evidence="2">PE183L</fullName>
    </submittedName>
</protein>
<organismHost>
    <name type="scientific">Ornithodoros moubata</name>
    <name type="common">Soft tick</name>
    <name type="synonym">Argasid tick</name>
    <dbReference type="NCBI Taxonomy" id="6938"/>
</organismHost>
<evidence type="ECO:0000256" key="1">
    <source>
        <dbReference type="SAM" id="Phobius"/>
    </source>
</evidence>
<reference evidence="2 3" key="1">
    <citation type="submission" date="2019-11" db="EMBL/GenBank/DDBJ databases">
        <authorList>
            <person name="Ndlovu S.S."/>
            <person name="Carulei O."/>
        </authorList>
    </citation>
    <scope>NUCLEOTIDE SEQUENCE [LARGE SCALE GENOMIC DNA]</scope>
    <source>
        <strain evidence="2">RSA_2_2004</strain>
    </source>
</reference>
<organismHost>
    <name type="scientific">Potamochoerus larvatus</name>
    <name type="common">Bushpig</name>
    <dbReference type="NCBI Taxonomy" id="273792"/>
</organismHost>
<gene>
    <name evidence="2" type="primary">E183L</name>
</gene>
<keyword evidence="1" id="KW-0472">Membrane</keyword>
<name>A0A8A1V350_ASF</name>
<organismHost>
    <name type="scientific">Ornithodoros</name>
    <name type="common">relapsing fever ticks</name>
    <dbReference type="NCBI Taxonomy" id="6937"/>
</organismHost>
<dbReference type="EMBL" id="MN641877">
    <property type="protein sequence ID" value="QST87044.1"/>
    <property type="molecule type" value="Genomic_DNA"/>
</dbReference>
<evidence type="ECO:0000313" key="2">
    <source>
        <dbReference type="EMBL" id="QST87044.1"/>
    </source>
</evidence>
<organismHost>
    <name type="scientific">Sus scrofa</name>
    <name type="common">Pig</name>
    <dbReference type="NCBI Taxonomy" id="9823"/>
</organismHost>